<dbReference type="RefSeq" id="WP_090253343.1">
    <property type="nucleotide sequence ID" value="NZ_FOAA01000008.1"/>
</dbReference>
<dbReference type="EMBL" id="FOAA01000008">
    <property type="protein sequence ID" value="SEL02887.1"/>
    <property type="molecule type" value="Genomic_DNA"/>
</dbReference>
<dbReference type="InterPro" id="IPR051081">
    <property type="entry name" value="HTH_MetalResp_TranReg"/>
</dbReference>
<dbReference type="NCBIfam" id="NF033788">
    <property type="entry name" value="HTH_metalloreg"/>
    <property type="match status" value="1"/>
</dbReference>
<dbReference type="SMART" id="SM00418">
    <property type="entry name" value="HTH_ARSR"/>
    <property type="match status" value="1"/>
</dbReference>
<sequence>MNKLPETVFKALSDSTRLRCLTLLSLEGELCVCELTHAIQMPQPKVSRHLALLRESGIVADHRRGQWIFYRINPGLPSWVRDILERTAREIAPTEPFVLDRERLANMVGRPGATCVV</sequence>
<keyword evidence="3" id="KW-0238">DNA-binding</keyword>
<dbReference type="InterPro" id="IPR001845">
    <property type="entry name" value="HTH_ArsR_DNA-bd_dom"/>
</dbReference>
<keyword evidence="1" id="KW-0059">Arsenical resistance</keyword>
<accession>A0A1H7LX48</accession>
<dbReference type="FunFam" id="1.10.10.10:FF:000279">
    <property type="entry name" value="Transcriptional regulator, ArsR family"/>
    <property type="match status" value="1"/>
</dbReference>
<dbReference type="OrthoDB" id="9793058at2"/>
<keyword evidence="4" id="KW-0804">Transcription</keyword>
<dbReference type="InterPro" id="IPR011991">
    <property type="entry name" value="ArsR-like_HTH"/>
</dbReference>
<dbReference type="CDD" id="cd00090">
    <property type="entry name" value="HTH_ARSR"/>
    <property type="match status" value="1"/>
</dbReference>
<dbReference type="PRINTS" id="PR00778">
    <property type="entry name" value="HTHARSR"/>
</dbReference>
<dbReference type="PANTHER" id="PTHR33154">
    <property type="entry name" value="TRANSCRIPTIONAL REGULATOR, ARSR FAMILY"/>
    <property type="match status" value="1"/>
</dbReference>
<dbReference type="InterPro" id="IPR036390">
    <property type="entry name" value="WH_DNA-bd_sf"/>
</dbReference>
<dbReference type="NCBIfam" id="NF007528">
    <property type="entry name" value="PRK10141.1"/>
    <property type="match status" value="1"/>
</dbReference>
<dbReference type="AlphaFoldDB" id="A0A1H7LX48"/>
<evidence type="ECO:0000256" key="2">
    <source>
        <dbReference type="ARBA" id="ARBA00023015"/>
    </source>
</evidence>
<protein>
    <submittedName>
        <fullName evidence="6">ArsR family transcriptional regulator</fullName>
    </submittedName>
</protein>
<evidence type="ECO:0000256" key="3">
    <source>
        <dbReference type="ARBA" id="ARBA00023125"/>
    </source>
</evidence>
<dbReference type="SUPFAM" id="SSF46785">
    <property type="entry name" value="Winged helix' DNA-binding domain"/>
    <property type="match status" value="1"/>
</dbReference>
<evidence type="ECO:0000313" key="7">
    <source>
        <dbReference type="Proteomes" id="UP000199256"/>
    </source>
</evidence>
<dbReference type="Gene3D" id="1.10.10.10">
    <property type="entry name" value="Winged helix-like DNA-binding domain superfamily/Winged helix DNA-binding domain"/>
    <property type="match status" value="1"/>
</dbReference>
<evidence type="ECO:0000256" key="4">
    <source>
        <dbReference type="ARBA" id="ARBA00023163"/>
    </source>
</evidence>
<feature type="domain" description="HTH arsR-type" evidence="5">
    <location>
        <begin position="1"/>
        <end position="95"/>
    </location>
</feature>
<dbReference type="InterPro" id="IPR036388">
    <property type="entry name" value="WH-like_DNA-bd_sf"/>
</dbReference>
<dbReference type="PROSITE" id="PS50987">
    <property type="entry name" value="HTH_ARSR_2"/>
    <property type="match status" value="1"/>
</dbReference>
<dbReference type="PANTHER" id="PTHR33154:SF18">
    <property type="entry name" value="ARSENICAL RESISTANCE OPERON REPRESSOR"/>
    <property type="match status" value="1"/>
</dbReference>
<dbReference type="Proteomes" id="UP000199256">
    <property type="component" value="Unassembled WGS sequence"/>
</dbReference>
<keyword evidence="2" id="KW-0805">Transcription regulation</keyword>
<evidence type="ECO:0000256" key="1">
    <source>
        <dbReference type="ARBA" id="ARBA00022849"/>
    </source>
</evidence>
<dbReference type="Pfam" id="PF01022">
    <property type="entry name" value="HTH_5"/>
    <property type="match status" value="1"/>
</dbReference>
<dbReference type="STRING" id="1396821.SAMN05444515_10857"/>
<dbReference type="GO" id="GO:0003677">
    <property type="term" value="F:DNA binding"/>
    <property type="evidence" value="ECO:0007669"/>
    <property type="project" value="UniProtKB-KW"/>
</dbReference>
<evidence type="ECO:0000313" key="6">
    <source>
        <dbReference type="EMBL" id="SEL02887.1"/>
    </source>
</evidence>
<evidence type="ECO:0000259" key="5">
    <source>
        <dbReference type="PROSITE" id="PS50987"/>
    </source>
</evidence>
<organism evidence="6 7">
    <name type="scientific">Ectothiorhodospira marina</name>
    <dbReference type="NCBI Taxonomy" id="1396821"/>
    <lineage>
        <taxon>Bacteria</taxon>
        <taxon>Pseudomonadati</taxon>
        <taxon>Pseudomonadota</taxon>
        <taxon>Gammaproteobacteria</taxon>
        <taxon>Chromatiales</taxon>
        <taxon>Ectothiorhodospiraceae</taxon>
        <taxon>Ectothiorhodospira</taxon>
    </lineage>
</organism>
<dbReference type="GO" id="GO:0003700">
    <property type="term" value="F:DNA-binding transcription factor activity"/>
    <property type="evidence" value="ECO:0007669"/>
    <property type="project" value="InterPro"/>
</dbReference>
<dbReference type="GO" id="GO:0046685">
    <property type="term" value="P:response to arsenic-containing substance"/>
    <property type="evidence" value="ECO:0007669"/>
    <property type="project" value="UniProtKB-KW"/>
</dbReference>
<name>A0A1H7LX48_9GAMM</name>
<proteinExistence type="predicted"/>
<gene>
    <name evidence="6" type="ORF">SAMN05444515_10857</name>
</gene>
<reference evidence="7" key="1">
    <citation type="submission" date="2016-10" db="EMBL/GenBank/DDBJ databases">
        <authorList>
            <person name="Varghese N."/>
            <person name="Submissions S."/>
        </authorList>
    </citation>
    <scope>NUCLEOTIDE SEQUENCE [LARGE SCALE GENOMIC DNA]</scope>
    <source>
        <strain evidence="7">DSM 241</strain>
    </source>
</reference>
<keyword evidence="7" id="KW-1185">Reference proteome</keyword>